<dbReference type="InterPro" id="IPR050219">
    <property type="entry name" value="DnaG_primase"/>
</dbReference>
<dbReference type="GO" id="GO:0000428">
    <property type="term" value="C:DNA-directed RNA polymerase complex"/>
    <property type="evidence" value="ECO:0007669"/>
    <property type="project" value="UniProtKB-KW"/>
</dbReference>
<keyword evidence="4 12" id="KW-0548">Nucleotidyltransferase</keyword>
<dbReference type="CDD" id="cd03364">
    <property type="entry name" value="TOPRIM_DnaG_primases"/>
    <property type="match status" value="1"/>
</dbReference>
<keyword evidence="10 12" id="KW-0238">DNA-binding</keyword>
<keyword evidence="5 12" id="KW-0235">DNA replication</keyword>
<dbReference type="STRING" id="290397.Adeh_0720"/>
<evidence type="ECO:0000256" key="2">
    <source>
        <dbReference type="ARBA" id="ARBA00022515"/>
    </source>
</evidence>
<dbReference type="AlphaFoldDB" id="Q2INW3"/>
<protein>
    <recommendedName>
        <fullName evidence="12">DNA primase</fullName>
        <ecNumber evidence="12">2.7.7.101</ecNumber>
    </recommendedName>
</protein>
<comment type="cofactor">
    <cofactor evidence="12">
        <name>Zn(2+)</name>
        <dbReference type="ChEBI" id="CHEBI:29105"/>
    </cofactor>
    <text evidence="12">Binds 1 zinc ion per monomer.</text>
</comment>
<feature type="region of interest" description="Disordered" evidence="14">
    <location>
        <begin position="451"/>
        <end position="499"/>
    </location>
</feature>
<dbReference type="PANTHER" id="PTHR30313">
    <property type="entry name" value="DNA PRIMASE"/>
    <property type="match status" value="1"/>
</dbReference>
<evidence type="ECO:0000256" key="13">
    <source>
        <dbReference type="SAM" id="Coils"/>
    </source>
</evidence>
<dbReference type="KEGG" id="ade:Adeh_0720"/>
<evidence type="ECO:0000259" key="15">
    <source>
        <dbReference type="PROSITE" id="PS50880"/>
    </source>
</evidence>
<evidence type="ECO:0000256" key="9">
    <source>
        <dbReference type="ARBA" id="ARBA00022842"/>
    </source>
</evidence>
<dbReference type="GO" id="GO:1990077">
    <property type="term" value="C:primosome complex"/>
    <property type="evidence" value="ECO:0007669"/>
    <property type="project" value="UniProtKB-KW"/>
</dbReference>
<dbReference type="InterPro" id="IPR006295">
    <property type="entry name" value="DNA_primase_DnaG"/>
</dbReference>
<organism evidence="16 17">
    <name type="scientific">Anaeromyxobacter dehalogenans (strain 2CP-C)</name>
    <dbReference type="NCBI Taxonomy" id="290397"/>
    <lineage>
        <taxon>Bacteria</taxon>
        <taxon>Pseudomonadati</taxon>
        <taxon>Myxococcota</taxon>
        <taxon>Myxococcia</taxon>
        <taxon>Myxococcales</taxon>
        <taxon>Cystobacterineae</taxon>
        <taxon>Anaeromyxobacteraceae</taxon>
        <taxon>Anaeromyxobacter</taxon>
    </lineage>
</organism>
<evidence type="ECO:0000256" key="4">
    <source>
        <dbReference type="ARBA" id="ARBA00022695"/>
    </source>
</evidence>
<dbReference type="PROSITE" id="PS50880">
    <property type="entry name" value="TOPRIM"/>
    <property type="match status" value="1"/>
</dbReference>
<dbReference type="GO" id="GO:0003899">
    <property type="term" value="F:DNA-directed RNA polymerase activity"/>
    <property type="evidence" value="ECO:0007669"/>
    <property type="project" value="UniProtKB-UniRule"/>
</dbReference>
<keyword evidence="9" id="KW-0460">Magnesium</keyword>
<dbReference type="InterPro" id="IPR036977">
    <property type="entry name" value="DNA_primase_Znf_CHC2"/>
</dbReference>
<dbReference type="HAMAP" id="MF_00974">
    <property type="entry name" value="DNA_primase_DnaG"/>
    <property type="match status" value="1"/>
</dbReference>
<feature type="domain" description="Toprim" evidence="15">
    <location>
        <begin position="276"/>
        <end position="358"/>
    </location>
</feature>
<evidence type="ECO:0000256" key="14">
    <source>
        <dbReference type="SAM" id="MobiDB-lite"/>
    </source>
</evidence>
<sequence>MAGRRACRERQRRRNLIPDAVIDQIRERVDVVAVIGRHMELKRSGRTWKGNCIFHGERTPSFHVYPEDKHFKCYGCGAYGDVFTFLQRLEGKEFPEVVRALAQEVGVEIPEAAEEDSAEARAKRKERNEVLAASDAAARYWAARLASRFGAPARAYLERRGVTEESVRRFRLGVAADAWNDLAPRLKEKGIGVAALQRAGLVIEREKDGGGTYDRFRNRLMFPIAGMDGQVIGFGGRALGDEQGAKYINTPETPLYKKSKVLYGLDLARETIRKTRSAVLVEGYFDVIGLHQVGVTGAVAVCGTALTPEHVELLSRCDCREVTVLFDGDVAGLAAPGKAAQALFPAGMAGKVAVLPSAAGKSDPDEYARANGRAGVDALLAAAVPLSEFLVDRAVERACGDRPREAALERKLAAVRELEAFVRMMPEGLARSVFEDMIARRLDLDPGALRTELSAERRRPGVPAPAPAGHPERPAGAPSRPTPPAGPARGGPAGHGRVRVLLPGPAADALALLAAFPDLGAVADEERLPQLLPPGPLADLARDLVRGPVALEDALARMSAGADEATLRRFRTLVGPGRPRPEEAERELRKAAVKATLERLDQEYGEALRRVTKAGSAAADGLDVTAQRLINQRRDLQRRLRSLERPG</sequence>
<keyword evidence="1 12" id="KW-0240">DNA-directed RNA polymerase</keyword>
<dbReference type="SMART" id="SM00493">
    <property type="entry name" value="TOPRIM"/>
    <property type="match status" value="1"/>
</dbReference>
<dbReference type="InterPro" id="IPR002694">
    <property type="entry name" value="Znf_CHC2"/>
</dbReference>
<dbReference type="EC" id="2.7.7.101" evidence="12"/>
<dbReference type="RefSeq" id="WP_011419778.1">
    <property type="nucleotide sequence ID" value="NC_007760.1"/>
</dbReference>
<dbReference type="Pfam" id="PF13662">
    <property type="entry name" value="Toprim_4"/>
    <property type="match status" value="1"/>
</dbReference>
<dbReference type="eggNOG" id="COG0358">
    <property type="taxonomic scope" value="Bacteria"/>
</dbReference>
<dbReference type="SUPFAM" id="SSF56731">
    <property type="entry name" value="DNA primase core"/>
    <property type="match status" value="1"/>
</dbReference>
<dbReference type="InterPro" id="IPR037068">
    <property type="entry name" value="DNA_primase_core_N_sf"/>
</dbReference>
<dbReference type="Pfam" id="PF01807">
    <property type="entry name" value="Zn_ribbon_DnaG"/>
    <property type="match status" value="1"/>
</dbReference>
<dbReference type="Pfam" id="PF08275">
    <property type="entry name" value="DNAG_N"/>
    <property type="match status" value="1"/>
</dbReference>
<evidence type="ECO:0000256" key="3">
    <source>
        <dbReference type="ARBA" id="ARBA00022679"/>
    </source>
</evidence>
<comment type="domain">
    <text evidence="12">Contains an N-terminal zinc-binding domain, a central core domain that contains the primase activity, and a C-terminal DnaB-binding domain.</text>
</comment>
<dbReference type="InterPro" id="IPR006171">
    <property type="entry name" value="TOPRIM_dom"/>
</dbReference>
<dbReference type="GO" id="GO:0008270">
    <property type="term" value="F:zinc ion binding"/>
    <property type="evidence" value="ECO:0007669"/>
    <property type="project" value="UniProtKB-UniRule"/>
</dbReference>
<dbReference type="Gene3D" id="3.40.1360.10">
    <property type="match status" value="1"/>
</dbReference>
<evidence type="ECO:0000256" key="8">
    <source>
        <dbReference type="ARBA" id="ARBA00022833"/>
    </source>
</evidence>
<evidence type="ECO:0000256" key="1">
    <source>
        <dbReference type="ARBA" id="ARBA00022478"/>
    </source>
</evidence>
<name>Q2INW3_ANADE</name>
<dbReference type="SUPFAM" id="SSF57783">
    <property type="entry name" value="Zinc beta-ribbon"/>
    <property type="match status" value="1"/>
</dbReference>
<evidence type="ECO:0000256" key="12">
    <source>
        <dbReference type="HAMAP-Rule" id="MF_00974"/>
    </source>
</evidence>
<keyword evidence="7 12" id="KW-0863">Zinc-finger</keyword>
<gene>
    <name evidence="12" type="primary">dnaG</name>
    <name evidence="16" type="ordered locus">Adeh_0720</name>
</gene>
<evidence type="ECO:0000313" key="17">
    <source>
        <dbReference type="Proteomes" id="UP000001935"/>
    </source>
</evidence>
<dbReference type="NCBIfam" id="TIGR01391">
    <property type="entry name" value="dnaG"/>
    <property type="match status" value="1"/>
</dbReference>
<dbReference type="PANTHER" id="PTHR30313:SF2">
    <property type="entry name" value="DNA PRIMASE"/>
    <property type="match status" value="1"/>
</dbReference>
<dbReference type="HOGENOM" id="CLU_013501_3_1_7"/>
<dbReference type="Gene3D" id="3.90.980.10">
    <property type="entry name" value="DNA primase, catalytic core, N-terminal domain"/>
    <property type="match status" value="1"/>
</dbReference>
<evidence type="ECO:0000256" key="10">
    <source>
        <dbReference type="ARBA" id="ARBA00023125"/>
    </source>
</evidence>
<dbReference type="EMBL" id="CP000251">
    <property type="protein sequence ID" value="ABC80495.1"/>
    <property type="molecule type" value="Genomic_DNA"/>
</dbReference>
<accession>Q2INW3</accession>
<dbReference type="GO" id="GO:0003677">
    <property type="term" value="F:DNA binding"/>
    <property type="evidence" value="ECO:0007669"/>
    <property type="project" value="UniProtKB-KW"/>
</dbReference>
<evidence type="ECO:0000313" key="16">
    <source>
        <dbReference type="EMBL" id="ABC80495.1"/>
    </source>
</evidence>
<comment type="similarity">
    <text evidence="12">Belongs to the DnaG primase family.</text>
</comment>
<keyword evidence="13" id="KW-0175">Coiled coil</keyword>
<evidence type="ECO:0000256" key="6">
    <source>
        <dbReference type="ARBA" id="ARBA00022723"/>
    </source>
</evidence>
<dbReference type="FunFam" id="3.90.580.10:FF:000001">
    <property type="entry name" value="DNA primase"/>
    <property type="match status" value="1"/>
</dbReference>
<keyword evidence="3 12" id="KW-0808">Transferase</keyword>
<dbReference type="GO" id="GO:0006269">
    <property type="term" value="P:DNA replication, synthesis of primer"/>
    <property type="evidence" value="ECO:0007669"/>
    <property type="project" value="UniProtKB-UniRule"/>
</dbReference>
<comment type="function">
    <text evidence="12">RNA polymerase that catalyzes the synthesis of short RNA molecules used as primers for DNA polymerase during DNA replication.</text>
</comment>
<keyword evidence="11 12" id="KW-0804">Transcription</keyword>
<feature type="coiled-coil region" evidence="13">
    <location>
        <begin position="590"/>
        <end position="646"/>
    </location>
</feature>
<comment type="catalytic activity">
    <reaction evidence="12">
        <text>ssDNA + n NTP = ssDNA/pppN(pN)n-1 hybrid + (n-1) diphosphate.</text>
        <dbReference type="EC" id="2.7.7.101"/>
    </reaction>
</comment>
<dbReference type="OrthoDB" id="9803773at2"/>
<feature type="zinc finger region" description="CHC2-type" evidence="12">
    <location>
        <begin position="52"/>
        <end position="76"/>
    </location>
</feature>
<dbReference type="InterPro" id="IPR034151">
    <property type="entry name" value="TOPRIM_DnaG_bac"/>
</dbReference>
<dbReference type="Proteomes" id="UP000001935">
    <property type="component" value="Chromosome"/>
</dbReference>
<proteinExistence type="inferred from homology"/>
<keyword evidence="6 12" id="KW-0479">Metal-binding</keyword>
<keyword evidence="8 12" id="KW-0862">Zinc</keyword>
<evidence type="ECO:0000256" key="7">
    <source>
        <dbReference type="ARBA" id="ARBA00022771"/>
    </source>
</evidence>
<dbReference type="InterPro" id="IPR030846">
    <property type="entry name" value="DnaG_bac"/>
</dbReference>
<keyword evidence="2 12" id="KW-0639">Primosome</keyword>
<evidence type="ECO:0000256" key="5">
    <source>
        <dbReference type="ARBA" id="ARBA00022705"/>
    </source>
</evidence>
<evidence type="ECO:0000256" key="11">
    <source>
        <dbReference type="ARBA" id="ARBA00023163"/>
    </source>
</evidence>
<comment type="subunit">
    <text evidence="12">Monomer. Interacts with DnaB.</text>
</comment>
<dbReference type="SMART" id="SM00400">
    <property type="entry name" value="ZnF_CHCC"/>
    <property type="match status" value="1"/>
</dbReference>
<dbReference type="InterPro" id="IPR013264">
    <property type="entry name" value="DNAG_N"/>
</dbReference>
<reference evidence="16" key="1">
    <citation type="submission" date="2006-01" db="EMBL/GenBank/DDBJ databases">
        <title>Complete sequence of Anaeromyxobacter dehalogenans 2CP-C.</title>
        <authorList>
            <consortium name="US DOE Joint Genome Institute"/>
            <person name="Copeland A."/>
            <person name="Lucas S."/>
            <person name="Lapidus A."/>
            <person name="Barry K."/>
            <person name="Detter J.C."/>
            <person name="Glavina T."/>
            <person name="Hammon N."/>
            <person name="Israni S."/>
            <person name="Pitluck S."/>
            <person name="Brettin T."/>
            <person name="Bruce D."/>
            <person name="Han C."/>
            <person name="Tapia R."/>
            <person name="Gilna P."/>
            <person name="Kiss H."/>
            <person name="Schmutz J."/>
            <person name="Larimer F."/>
            <person name="Land M."/>
            <person name="Kyrpides N."/>
            <person name="Anderson I."/>
            <person name="Sanford R.A."/>
            <person name="Ritalahti K.M."/>
            <person name="Thomas H.S."/>
            <person name="Kirby J.R."/>
            <person name="Zhulin I.B."/>
            <person name="Loeffler F.E."/>
            <person name="Richardson P."/>
        </authorList>
    </citation>
    <scope>NUCLEOTIDE SEQUENCE</scope>
    <source>
        <strain evidence="16">2CP-C</strain>
    </source>
</reference>
<dbReference type="Gene3D" id="3.90.580.10">
    <property type="entry name" value="Zinc finger, CHC2-type domain"/>
    <property type="match status" value="1"/>
</dbReference>
<dbReference type="GO" id="GO:0005737">
    <property type="term" value="C:cytoplasm"/>
    <property type="evidence" value="ECO:0007669"/>
    <property type="project" value="TreeGrafter"/>
</dbReference>